<accession>A0ABU7J2D0</accession>
<name>A0ABU7J2D0_9GAMM</name>
<dbReference type="Gene3D" id="1.25.40.10">
    <property type="entry name" value="Tetratricopeptide repeat domain"/>
    <property type="match status" value="1"/>
</dbReference>
<organism evidence="1 2">
    <name type="scientific">Alkalimonas cellulosilytica</name>
    <dbReference type="NCBI Taxonomy" id="3058395"/>
    <lineage>
        <taxon>Bacteria</taxon>
        <taxon>Pseudomonadati</taxon>
        <taxon>Pseudomonadota</taxon>
        <taxon>Gammaproteobacteria</taxon>
        <taxon>Alkalimonas</taxon>
    </lineage>
</organism>
<keyword evidence="2" id="KW-1185">Reference proteome</keyword>
<dbReference type="RefSeq" id="WP_330127704.1">
    <property type="nucleotide sequence ID" value="NZ_JAUHLI010000003.1"/>
</dbReference>
<comment type="caution">
    <text evidence="1">The sequence shown here is derived from an EMBL/GenBank/DDBJ whole genome shotgun (WGS) entry which is preliminary data.</text>
</comment>
<evidence type="ECO:0000313" key="2">
    <source>
        <dbReference type="Proteomes" id="UP001336314"/>
    </source>
</evidence>
<gene>
    <name evidence="1" type="ORF">QWY20_03770</name>
</gene>
<evidence type="ECO:0008006" key="3">
    <source>
        <dbReference type="Google" id="ProtNLM"/>
    </source>
</evidence>
<protein>
    <recommendedName>
        <fullName evidence="3">Tetratricopeptide repeat protein</fullName>
    </recommendedName>
</protein>
<dbReference type="Proteomes" id="UP001336314">
    <property type="component" value="Unassembled WGS sequence"/>
</dbReference>
<sequence length="205" mass="23623">MGIFHFFKKKPKVNGIIKYLSLEDWWLNELNDEEREIILNTYSPMGDENSIIEGEIYSSSQTQLHFFWGLIGWFNKPDLRYVAYKLITKAESLIDENSAPLDVHFLYGEKIEVCYKDRDLHPNGLELAIEACEQQIENSPAAAIAFKQQHGGDLPAHKGYSQLAIVLEKQKRYGEAISLCEKAKSQGWAGDWDKRIERCNKRAKP</sequence>
<reference evidence="1 2" key="1">
    <citation type="submission" date="2023-07" db="EMBL/GenBank/DDBJ databases">
        <title>Alkalimonas sp., MEB108 novel, alkaliphilic bacterium isolated from Lonar Lake, India.</title>
        <authorList>
            <person name="Joshi A."/>
            <person name="Thite S."/>
        </authorList>
    </citation>
    <scope>NUCLEOTIDE SEQUENCE [LARGE SCALE GENOMIC DNA]</scope>
    <source>
        <strain evidence="1 2">MEB108</strain>
    </source>
</reference>
<dbReference type="EMBL" id="JAUHLI010000003">
    <property type="protein sequence ID" value="MEE2000559.1"/>
    <property type="molecule type" value="Genomic_DNA"/>
</dbReference>
<dbReference type="InterPro" id="IPR011990">
    <property type="entry name" value="TPR-like_helical_dom_sf"/>
</dbReference>
<proteinExistence type="predicted"/>
<evidence type="ECO:0000313" key="1">
    <source>
        <dbReference type="EMBL" id="MEE2000559.1"/>
    </source>
</evidence>